<organism evidence="1">
    <name type="scientific">Arundo donax</name>
    <name type="common">Giant reed</name>
    <name type="synonym">Donax arundinaceus</name>
    <dbReference type="NCBI Taxonomy" id="35708"/>
    <lineage>
        <taxon>Eukaryota</taxon>
        <taxon>Viridiplantae</taxon>
        <taxon>Streptophyta</taxon>
        <taxon>Embryophyta</taxon>
        <taxon>Tracheophyta</taxon>
        <taxon>Spermatophyta</taxon>
        <taxon>Magnoliopsida</taxon>
        <taxon>Liliopsida</taxon>
        <taxon>Poales</taxon>
        <taxon>Poaceae</taxon>
        <taxon>PACMAD clade</taxon>
        <taxon>Arundinoideae</taxon>
        <taxon>Arundineae</taxon>
        <taxon>Arundo</taxon>
    </lineage>
</organism>
<sequence>MQDILLLYQQVYLDQSVCTNKLKSKRESATAYKS</sequence>
<dbReference type="EMBL" id="GBRH01240154">
    <property type="protein sequence ID" value="JAD57741.1"/>
    <property type="molecule type" value="Transcribed_RNA"/>
</dbReference>
<reference evidence="1" key="2">
    <citation type="journal article" date="2015" name="Data Brief">
        <title>Shoot transcriptome of the giant reed, Arundo donax.</title>
        <authorList>
            <person name="Barrero R.A."/>
            <person name="Guerrero F.D."/>
            <person name="Moolhuijzen P."/>
            <person name="Goolsby J.A."/>
            <person name="Tidwell J."/>
            <person name="Bellgard S.E."/>
            <person name="Bellgard M.I."/>
        </authorList>
    </citation>
    <scope>NUCLEOTIDE SEQUENCE</scope>
    <source>
        <tissue evidence="1">Shoot tissue taken approximately 20 cm above the soil surface</tissue>
    </source>
</reference>
<protein>
    <submittedName>
        <fullName evidence="1">Uncharacterized protein</fullName>
    </submittedName>
</protein>
<dbReference type="AlphaFoldDB" id="A0A0A9B306"/>
<accession>A0A0A9B306</accession>
<evidence type="ECO:0000313" key="1">
    <source>
        <dbReference type="EMBL" id="JAD57741.1"/>
    </source>
</evidence>
<reference evidence="1" key="1">
    <citation type="submission" date="2014-09" db="EMBL/GenBank/DDBJ databases">
        <authorList>
            <person name="Magalhaes I.L.F."/>
            <person name="Oliveira U."/>
            <person name="Santos F.R."/>
            <person name="Vidigal T.H.D.A."/>
            <person name="Brescovit A.D."/>
            <person name="Santos A.J."/>
        </authorList>
    </citation>
    <scope>NUCLEOTIDE SEQUENCE</scope>
    <source>
        <tissue evidence="1">Shoot tissue taken approximately 20 cm above the soil surface</tissue>
    </source>
</reference>
<name>A0A0A9B306_ARUDO</name>
<proteinExistence type="predicted"/>